<accession>A0AAX4HRL3</accession>
<dbReference type="AlphaFoldDB" id="A0AAX4HRL3"/>
<dbReference type="EMBL" id="CP139487">
    <property type="protein sequence ID" value="WPU65995.1"/>
    <property type="molecule type" value="Genomic_DNA"/>
</dbReference>
<gene>
    <name evidence="2" type="ORF">SOO65_04485</name>
</gene>
<keyword evidence="1" id="KW-0732">Signal</keyword>
<dbReference type="RefSeq" id="WP_321397601.1">
    <property type="nucleotide sequence ID" value="NZ_CP139487.1"/>
</dbReference>
<keyword evidence="3" id="KW-1185">Reference proteome</keyword>
<evidence type="ECO:0000313" key="3">
    <source>
        <dbReference type="Proteomes" id="UP001324634"/>
    </source>
</evidence>
<dbReference type="KEGG" id="psti:SOO65_04485"/>
<organism evidence="2 3">
    <name type="scientific">Peredibacter starrii</name>
    <dbReference type="NCBI Taxonomy" id="28202"/>
    <lineage>
        <taxon>Bacteria</taxon>
        <taxon>Pseudomonadati</taxon>
        <taxon>Bdellovibrionota</taxon>
        <taxon>Bacteriovoracia</taxon>
        <taxon>Bacteriovoracales</taxon>
        <taxon>Bacteriovoracaceae</taxon>
        <taxon>Peredibacter</taxon>
    </lineage>
</organism>
<reference evidence="2 3" key="1">
    <citation type="submission" date="2023-11" db="EMBL/GenBank/DDBJ databases">
        <title>Peredibacter starrii A3.12.</title>
        <authorList>
            <person name="Mitchell R.J."/>
        </authorList>
    </citation>
    <scope>NUCLEOTIDE SEQUENCE [LARGE SCALE GENOMIC DNA]</scope>
    <source>
        <strain evidence="2 3">A3.12</strain>
    </source>
</reference>
<proteinExistence type="predicted"/>
<feature type="chain" id="PRO_5043870078" evidence="1">
    <location>
        <begin position="28"/>
        <end position="242"/>
    </location>
</feature>
<feature type="signal peptide" evidence="1">
    <location>
        <begin position="1"/>
        <end position="27"/>
    </location>
</feature>
<name>A0AAX4HRL3_9BACT</name>
<sequence>MNKSMATGKWTLSVIALSILFSEASIAKSTGNKLTLLQCFKLQTSLRYGHINDRDKATKADITKTHELLKGLNYSAVVPWSPKKREIVRRFGIEKLEMDELASKYMPLYDKTQKIGKAKIKVNDIRWSQMAANNVSQDGKYTIVGNAKAIKDGSLNITKLPTIRVWRDVQGRVWTLDHRRLAAIKLSGVIDEIEVEFVAESLVKEQKFKFSNRDEGRTIFLYMDEKDAKSDKAIVLSREENK</sequence>
<evidence type="ECO:0000256" key="1">
    <source>
        <dbReference type="SAM" id="SignalP"/>
    </source>
</evidence>
<dbReference type="Proteomes" id="UP001324634">
    <property type="component" value="Chromosome"/>
</dbReference>
<evidence type="ECO:0000313" key="2">
    <source>
        <dbReference type="EMBL" id="WPU65995.1"/>
    </source>
</evidence>
<protein>
    <submittedName>
        <fullName evidence="2">Uncharacterized protein</fullName>
    </submittedName>
</protein>